<feature type="signal peptide" evidence="2">
    <location>
        <begin position="1"/>
        <end position="22"/>
    </location>
</feature>
<protein>
    <submittedName>
        <fullName evidence="3">Uncharacterized protein</fullName>
    </submittedName>
</protein>
<feature type="chain" id="PRO_5046580673" evidence="2">
    <location>
        <begin position="23"/>
        <end position="806"/>
    </location>
</feature>
<feature type="compositionally biased region" description="Pro residues" evidence="1">
    <location>
        <begin position="136"/>
        <end position="161"/>
    </location>
</feature>
<sequence>MKARHVVLALALALLAGSKAFAQEVEIRSGEHPDYSRLVFETDAAQAWALGRGPDGYLLKFDNPDLRFDLGGVFDRMPRRRLADAALVAPGLVSLRVGTDAHVEAFELRPGVLVLDFRSGPAPNGSPFEAALLPPVSEPTSPPPQAPEPPQPTVLPAPPAPSLTAPQGDPATIAEPAPPPVQRTESAAIRLPIDLDLRSPLASATGMKPPAAMVEQMLEPEIPPTETDPRVAMMQSELMKQIGRATAQGLLEPAVDIPSVEASPASNEPHGDTPPPDHGTAEHGQAETPETEHHTPSDWRNMRVETSMDLGLDFPSGDGPIAADGTRCLSDSKFDLNGWGGDRTPGEVFAEKRAALLDMRDATDPAGAVGLAQAYIAFGFGAEARAVLNVAGTDTPDVPLLREQAAIVDNGQADNPELFDGQMSCPTRAALWAALARPVLGDLSDLDRTALLESFSELPIHIRRHLGPTLAERFLAAGDQATALQIRNAVARTGERGRTEDLTIVEAQIELARGADDKADRKIEEVVSSGGQGTADALALQIETGLGRGRVPSVDSLNLAESLAFERRGTASGTRLLTLAIRGHGARGDFETAFAMLAHHGLEAQTELSSELLEELAQRGSDEAFMREVYAGAMTLPKLSADSEARLAVADRLTKMGFPDRASAVLQPVKPRGTTRERLVRARLALAQARAGEAQQYLAGIETAEADELRAQIAKQQGNLQSAADYLGAAGDSEAQSAMAWRARDWNGVETLGAPEERAFVQTRREQEPAPISDEPSLAVARDALGASETMRDRLQAILNRPATQN</sequence>
<keyword evidence="2" id="KW-0732">Signal</keyword>
<organism evidence="3 4">
    <name type="scientific">Rhodovulum visakhapatnamense</name>
    <dbReference type="NCBI Taxonomy" id="364297"/>
    <lineage>
        <taxon>Bacteria</taxon>
        <taxon>Pseudomonadati</taxon>
        <taxon>Pseudomonadota</taxon>
        <taxon>Alphaproteobacteria</taxon>
        <taxon>Rhodobacterales</taxon>
        <taxon>Paracoccaceae</taxon>
        <taxon>Rhodovulum</taxon>
    </lineage>
</organism>
<feature type="region of interest" description="Disordered" evidence="1">
    <location>
        <begin position="260"/>
        <end position="299"/>
    </location>
</feature>
<feature type="region of interest" description="Disordered" evidence="1">
    <location>
        <begin position="126"/>
        <end position="184"/>
    </location>
</feature>
<proteinExistence type="predicted"/>
<reference evidence="4" key="1">
    <citation type="submission" date="2021-01" db="EMBL/GenBank/DDBJ databases">
        <title>Draft genomes of Rhodovulum sulfidophilum.</title>
        <authorList>
            <person name="Guzman M.S."/>
        </authorList>
    </citation>
    <scope>NUCLEOTIDE SEQUENCE [LARGE SCALE GENOMIC DNA]</scope>
    <source>
        <strain evidence="4">AB19</strain>
    </source>
</reference>
<evidence type="ECO:0000256" key="1">
    <source>
        <dbReference type="SAM" id="MobiDB-lite"/>
    </source>
</evidence>
<keyword evidence="4" id="KW-1185">Reference proteome</keyword>
<dbReference type="EMBL" id="JAESIL010000026">
    <property type="protein sequence ID" value="MBL3578117.1"/>
    <property type="molecule type" value="Genomic_DNA"/>
</dbReference>
<evidence type="ECO:0000256" key="2">
    <source>
        <dbReference type="SAM" id="SignalP"/>
    </source>
</evidence>
<comment type="caution">
    <text evidence="3">The sequence shown here is derived from an EMBL/GenBank/DDBJ whole genome shotgun (WGS) entry which is preliminary data.</text>
</comment>
<feature type="compositionally biased region" description="Basic and acidic residues" evidence="1">
    <location>
        <begin position="279"/>
        <end position="299"/>
    </location>
</feature>
<dbReference type="RefSeq" id="WP_075784577.1">
    <property type="nucleotide sequence ID" value="NZ_JAESIL010000026.1"/>
</dbReference>
<dbReference type="Proteomes" id="UP000635853">
    <property type="component" value="Unassembled WGS sequence"/>
</dbReference>
<name>A0ABS1REP2_9RHOB</name>
<evidence type="ECO:0000313" key="3">
    <source>
        <dbReference type="EMBL" id="MBL3578117.1"/>
    </source>
</evidence>
<accession>A0ABS1REP2</accession>
<evidence type="ECO:0000313" key="4">
    <source>
        <dbReference type="Proteomes" id="UP000635853"/>
    </source>
</evidence>
<gene>
    <name evidence="3" type="ORF">JMJ92_08125</name>
</gene>